<reference evidence="6" key="1">
    <citation type="submission" date="2021-08" db="EMBL/GenBank/DDBJ databases">
        <title>Comparative analyses of Brucepasteria parasyntrophica and Teretinema zuelzerae.</title>
        <authorList>
            <person name="Song Y."/>
            <person name="Brune A."/>
        </authorList>
    </citation>
    <scope>NUCLEOTIDE SEQUENCE</scope>
    <source>
        <strain evidence="6">DSM 1903</strain>
    </source>
</reference>
<dbReference type="Proteomes" id="UP001198163">
    <property type="component" value="Unassembled WGS sequence"/>
</dbReference>
<keyword evidence="1" id="KW-0145">Chemotaxis</keyword>
<evidence type="ECO:0000256" key="2">
    <source>
        <dbReference type="ARBA" id="ARBA00029447"/>
    </source>
</evidence>
<dbReference type="InterPro" id="IPR051310">
    <property type="entry name" value="MCP_chemotaxis"/>
</dbReference>
<feature type="domain" description="Methyl-accepting transducer" evidence="5">
    <location>
        <begin position="150"/>
        <end position="372"/>
    </location>
</feature>
<evidence type="ECO:0000256" key="1">
    <source>
        <dbReference type="ARBA" id="ARBA00022500"/>
    </source>
</evidence>
<keyword evidence="4" id="KW-0472">Membrane</keyword>
<dbReference type="SUPFAM" id="SSF58104">
    <property type="entry name" value="Methyl-accepting chemotaxis protein (MCP) signaling domain"/>
    <property type="match status" value="1"/>
</dbReference>
<accession>A0AAE3JK18</accession>
<evidence type="ECO:0000313" key="6">
    <source>
        <dbReference type="EMBL" id="MCD1653549.1"/>
    </source>
</evidence>
<dbReference type="InterPro" id="IPR004089">
    <property type="entry name" value="MCPsignal_dom"/>
</dbReference>
<keyword evidence="7" id="KW-1185">Reference proteome</keyword>
<dbReference type="GO" id="GO:0006935">
    <property type="term" value="P:chemotaxis"/>
    <property type="evidence" value="ECO:0007669"/>
    <property type="project" value="UniProtKB-KW"/>
</dbReference>
<dbReference type="Pfam" id="PF00015">
    <property type="entry name" value="MCPsignal"/>
    <property type="match status" value="1"/>
</dbReference>
<dbReference type="PANTHER" id="PTHR43531:SF11">
    <property type="entry name" value="METHYL-ACCEPTING CHEMOTAXIS PROTEIN 3"/>
    <property type="match status" value="1"/>
</dbReference>
<protein>
    <recommendedName>
        <fullName evidence="5">Methyl-accepting transducer domain-containing protein</fullName>
    </recommendedName>
</protein>
<sequence length="440" mass="48492">MITKQRLSHVLFVTEQILGKLAIVSIILIPQGRFLLIPSLLGILILDGSILIVVYSKYRKQLQTFKGIVTKQLNQGDTSVGHTWENAVNFLNNHISSCQQSRSSTTKLISESRVHALQFSMKLKDSIYTATKINGSVFKIRDTIAQLEEEILASMNAIERITHTITSFSEQIDTQSKSVMQTSSAVEQMDASIKNVRTITGKKRDSVETLRKRTLDGQEQMEKMAEVVVDIHSSIDTVSQVMEVINNIATQTSLLSMNAAIEAAHAGDAGKGFAVVAEEIRSLSESTTENAQVIASSLETMVEHIKEIQGQSNTNISIYGTIVQESQSLSRAFAEIHAATEELEIGSTEIVNSSLTLKDITKSIEKGSSEILNSAGNIRSSIQHIIETSTESNTETSLIAEVAQQLNIVFLEISELFLSYENVISPTFNDEVRQKPLQVF</sequence>
<keyword evidence="4" id="KW-0812">Transmembrane</keyword>
<dbReference type="EMBL" id="JAINWA010000001">
    <property type="protein sequence ID" value="MCD1653549.1"/>
    <property type="molecule type" value="Genomic_DNA"/>
</dbReference>
<dbReference type="Gene3D" id="1.10.287.950">
    <property type="entry name" value="Methyl-accepting chemotaxis protein"/>
    <property type="match status" value="1"/>
</dbReference>
<feature type="transmembrane region" description="Helical" evidence="4">
    <location>
        <begin position="35"/>
        <end position="56"/>
    </location>
</feature>
<evidence type="ECO:0000256" key="4">
    <source>
        <dbReference type="SAM" id="Phobius"/>
    </source>
</evidence>
<name>A0AAE3JK18_9SPIR</name>
<dbReference type="AlphaFoldDB" id="A0AAE3JK18"/>
<dbReference type="RefSeq" id="WP_230752639.1">
    <property type="nucleotide sequence ID" value="NZ_JAINWA010000001.1"/>
</dbReference>
<keyword evidence="4" id="KW-1133">Transmembrane helix</keyword>
<evidence type="ECO:0000256" key="3">
    <source>
        <dbReference type="PROSITE-ProRule" id="PRU00284"/>
    </source>
</evidence>
<dbReference type="PANTHER" id="PTHR43531">
    <property type="entry name" value="PROTEIN ICFG"/>
    <property type="match status" value="1"/>
</dbReference>
<proteinExistence type="inferred from homology"/>
<feature type="transmembrane region" description="Helical" evidence="4">
    <location>
        <begin position="7"/>
        <end position="29"/>
    </location>
</feature>
<keyword evidence="3" id="KW-0807">Transducer</keyword>
<gene>
    <name evidence="6" type="ORF">K7J14_02405</name>
</gene>
<dbReference type="GO" id="GO:0005886">
    <property type="term" value="C:plasma membrane"/>
    <property type="evidence" value="ECO:0007669"/>
    <property type="project" value="TreeGrafter"/>
</dbReference>
<evidence type="ECO:0000313" key="7">
    <source>
        <dbReference type="Proteomes" id="UP001198163"/>
    </source>
</evidence>
<dbReference type="PROSITE" id="PS50111">
    <property type="entry name" value="CHEMOTAXIS_TRANSDUC_2"/>
    <property type="match status" value="1"/>
</dbReference>
<evidence type="ECO:0000259" key="5">
    <source>
        <dbReference type="PROSITE" id="PS50111"/>
    </source>
</evidence>
<dbReference type="GO" id="GO:0004888">
    <property type="term" value="F:transmembrane signaling receptor activity"/>
    <property type="evidence" value="ECO:0007669"/>
    <property type="project" value="TreeGrafter"/>
</dbReference>
<dbReference type="GO" id="GO:0007165">
    <property type="term" value="P:signal transduction"/>
    <property type="evidence" value="ECO:0007669"/>
    <property type="project" value="UniProtKB-KW"/>
</dbReference>
<organism evidence="6 7">
    <name type="scientific">Teretinema zuelzerae</name>
    <dbReference type="NCBI Taxonomy" id="156"/>
    <lineage>
        <taxon>Bacteria</taxon>
        <taxon>Pseudomonadati</taxon>
        <taxon>Spirochaetota</taxon>
        <taxon>Spirochaetia</taxon>
        <taxon>Spirochaetales</taxon>
        <taxon>Treponemataceae</taxon>
        <taxon>Teretinema</taxon>
    </lineage>
</organism>
<comment type="similarity">
    <text evidence="2">Belongs to the methyl-accepting chemotaxis (MCP) protein family.</text>
</comment>
<comment type="caution">
    <text evidence="6">The sequence shown here is derived from an EMBL/GenBank/DDBJ whole genome shotgun (WGS) entry which is preliminary data.</text>
</comment>
<dbReference type="SMART" id="SM00283">
    <property type="entry name" value="MA"/>
    <property type="match status" value="1"/>
</dbReference>